<protein>
    <submittedName>
        <fullName evidence="5">ATP-dependent helicase YprA (DUF1998 family)</fullName>
    </submittedName>
</protein>
<reference evidence="5 6" key="1">
    <citation type="submission" date="2020-08" db="EMBL/GenBank/DDBJ databases">
        <title>Sequencing the genomes of 1000 actinobacteria strains.</title>
        <authorList>
            <person name="Klenk H.-P."/>
        </authorList>
    </citation>
    <scope>NUCLEOTIDE SEQUENCE [LARGE SCALE GENOMIC DNA]</scope>
    <source>
        <strain evidence="5 6">DSM 44936</strain>
    </source>
</reference>
<dbReference type="InterPro" id="IPR014001">
    <property type="entry name" value="Helicase_ATP-bd"/>
</dbReference>
<dbReference type="GO" id="GO:0003676">
    <property type="term" value="F:nucleic acid binding"/>
    <property type="evidence" value="ECO:0007669"/>
    <property type="project" value="InterPro"/>
</dbReference>
<accession>A0A7X0M7H7</accession>
<organism evidence="5 6">
    <name type="scientific">Sphaerisporangium rubeum</name>
    <dbReference type="NCBI Taxonomy" id="321317"/>
    <lineage>
        <taxon>Bacteria</taxon>
        <taxon>Bacillati</taxon>
        <taxon>Actinomycetota</taxon>
        <taxon>Actinomycetes</taxon>
        <taxon>Streptosporangiales</taxon>
        <taxon>Streptosporangiaceae</taxon>
        <taxon>Sphaerisporangium</taxon>
    </lineage>
</organism>
<dbReference type="PANTHER" id="PTHR47957:SF3">
    <property type="entry name" value="ATP-DEPENDENT HELICASE HRQ1"/>
    <property type="match status" value="1"/>
</dbReference>
<dbReference type="Pfam" id="PF09369">
    <property type="entry name" value="MZB"/>
    <property type="match status" value="1"/>
</dbReference>
<dbReference type="InterPro" id="IPR001650">
    <property type="entry name" value="Helicase_C-like"/>
</dbReference>
<evidence type="ECO:0000256" key="1">
    <source>
        <dbReference type="ARBA" id="ARBA00022741"/>
    </source>
</evidence>
<dbReference type="GO" id="GO:0005524">
    <property type="term" value="F:ATP binding"/>
    <property type="evidence" value="ECO:0007669"/>
    <property type="project" value="UniProtKB-KW"/>
</dbReference>
<evidence type="ECO:0000313" key="6">
    <source>
        <dbReference type="Proteomes" id="UP000555564"/>
    </source>
</evidence>
<feature type="domain" description="Helicase C-terminal" evidence="4">
    <location>
        <begin position="892"/>
        <end position="1056"/>
    </location>
</feature>
<gene>
    <name evidence="5" type="ORF">BJ992_004244</name>
</gene>
<dbReference type="Gene3D" id="3.40.50.300">
    <property type="entry name" value="P-loop containing nucleotide triphosphate hydrolases"/>
    <property type="match status" value="2"/>
</dbReference>
<name>A0A7X0M7H7_9ACTN</name>
<keyword evidence="2" id="KW-0067">ATP-binding</keyword>
<dbReference type="PROSITE" id="PS51192">
    <property type="entry name" value="HELICASE_ATP_BIND_1"/>
    <property type="match status" value="1"/>
</dbReference>
<evidence type="ECO:0000259" key="4">
    <source>
        <dbReference type="PROSITE" id="PS51194"/>
    </source>
</evidence>
<dbReference type="InterPro" id="IPR011545">
    <property type="entry name" value="DEAD/DEAH_box_helicase_dom"/>
</dbReference>
<comment type="caution">
    <text evidence="5">The sequence shown here is derived from an EMBL/GenBank/DDBJ whole genome shotgun (WGS) entry which is preliminary data.</text>
</comment>
<dbReference type="GO" id="GO:0006289">
    <property type="term" value="P:nucleotide-excision repair"/>
    <property type="evidence" value="ECO:0007669"/>
    <property type="project" value="TreeGrafter"/>
</dbReference>
<dbReference type="Pfam" id="PF00271">
    <property type="entry name" value="Helicase_C"/>
    <property type="match status" value="1"/>
</dbReference>
<sequence length="1554" mass="170880">MSTTLDALATSTLITGTYRRYLRSLLPVREPRIAAALAEEITRSTMLTKGPLLEATPPYRTGATLGQLIDEGVLGPEFRTLTGPDLPVDRPLYKHQENALRKATKGRNLVVATGTGSGKTESFLLPILGSLAAEHARGELGPGVRALLLYPMNALANDQLKRLRRLLANVPQITFGRYTGDTPTSAREGADTFEALNPGQRRLPNELLSREEMRNNPPHLLLTNYAMLEYLLLRPDDLHLFEQREWRFVALDEAHVYDGAKAAELAMLLRRLHDRVAPDRPLQCIATSATVGDDPTAVTDFATRLFDVPFEWVPEDASRQDLVRATRVSMPQGPFWGPLSADAYLALGRLDDPGAEILVLAKERGFAADDAATALAHEQSMAELRRRLAAGPEPFANLARLLFDPRERPEEALAALVAIGSKVKDTAGSPVLSARYHLFARATEGAFTCLTETGPHVSLGRHELCQTCDGAMFEFGACKRCGAVHLLGAVRAQDGQYVFAPRIKRAEQRVWLLLGDAPVLTDEDDDLEDVPALTGDEAYLCVACGGLHHSPRVVCGHSGCTGTTLWPVRRLNTRQDSPSGCVACGARGAATVRQFESGNDAAVAVLATALYQALPPAGDDELADQPGEGRKLLSFSDSRQAAAFFAPYLESSYAGVQHRRLILEGLQAATRDDEDDEGVSVTDLTHHVAKAANRAHVFTRRMSKQERQRVVGLWIMQELVAMDDRQSLEGLGLMRVGLDREPRWAVPAGLRSLGLSDEEIWTLAGELLRTVRQQGVLSMPDDVDPRDEAFDPRRGPIYLREDGAEPKKKVLSWLPTRGANRRLDYVSRILARLGSPADPKDVLRGCWAMILKPREGWLLTESVRLLGTLRQVDHTWLRLAPVGPDRPLHRCDLCRRITAVSVRGVCPTLGCQGALEPFTVPPAEQDDNHYRSVYRSMTPVPLVAKEHTAQWTSMEAADIQQRFLRGDVNVLSCSTTFELGVDVGELQSVVLRNMPPTTANYVQRAGRAGRRTDSAALVVTYAQRRSHDLSRYQDPISMIAGEVRAPYVPLGNERIDRRHAHSIALAAFWRHEKNTTGATWSTAGEFFLADDGDVPASRVPTFLTPVPVDVMESLRRVLPPDVQQEIGLSTGVWVDTLCELLEEIRQQLAQDVEIFKERREEAYKAGKDFLSLRYAKTINTLTRRNLLGYLANRNVLPKYGFPVDTVELRTVYSGEPVGAKLELTRDLSAAIYEYAPGSEVVAGGLLWRSGGVYRVPDRELVGRHYLICEHCRHYWEGDERLDAVCPSCATFARNAPRQYYVPEFGFVAESNPAKTSTTPPKRSWNGATHVLSLAAEVEETMWRTASGAMIHSRAGTRGRLIALSEGPGGSGFLICDFCGAGVPTTSRTPKSHPHLLRGTDCAGRLRRRSLAHPYETDLLDLTFNHLALPLSATPESCYSVLYALLEGAAERLELSRDDIGGTLYSRPGGQLSLILFDAVPGGAGSVLRIARALDGVVQAAYRRVTDCDCGEETSCYGCLRSFHNQSHHEVLSRADAIGTLRPLMEGGGLVADRR</sequence>
<dbReference type="GO" id="GO:0036297">
    <property type="term" value="P:interstrand cross-link repair"/>
    <property type="evidence" value="ECO:0007669"/>
    <property type="project" value="TreeGrafter"/>
</dbReference>
<dbReference type="InterPro" id="IPR018973">
    <property type="entry name" value="MZB"/>
</dbReference>
<keyword evidence="1" id="KW-0547">Nucleotide-binding</keyword>
<dbReference type="InterPro" id="IPR027417">
    <property type="entry name" value="P-loop_NTPase"/>
</dbReference>
<dbReference type="RefSeq" id="WP_184983638.1">
    <property type="nucleotide sequence ID" value="NZ_BAAALO010000038.1"/>
</dbReference>
<dbReference type="GO" id="GO:0043138">
    <property type="term" value="F:3'-5' DNA helicase activity"/>
    <property type="evidence" value="ECO:0007669"/>
    <property type="project" value="TreeGrafter"/>
</dbReference>
<dbReference type="SMART" id="SM00487">
    <property type="entry name" value="DEXDc"/>
    <property type="match status" value="1"/>
</dbReference>
<feature type="domain" description="Helicase ATP-binding" evidence="3">
    <location>
        <begin position="100"/>
        <end position="309"/>
    </location>
</feature>
<dbReference type="Pfam" id="PF00270">
    <property type="entry name" value="DEAD"/>
    <property type="match status" value="1"/>
</dbReference>
<keyword evidence="5" id="KW-0378">Hydrolase</keyword>
<dbReference type="SMART" id="SM00490">
    <property type="entry name" value="HELICc"/>
    <property type="match status" value="1"/>
</dbReference>
<keyword evidence="5" id="KW-0347">Helicase</keyword>
<proteinExistence type="predicted"/>
<dbReference type="PANTHER" id="PTHR47957">
    <property type="entry name" value="ATP-DEPENDENT HELICASE HRQ1"/>
    <property type="match status" value="1"/>
</dbReference>
<keyword evidence="6" id="KW-1185">Reference proteome</keyword>
<dbReference type="EMBL" id="JACHIU010000001">
    <property type="protein sequence ID" value="MBB6474813.1"/>
    <property type="molecule type" value="Genomic_DNA"/>
</dbReference>
<evidence type="ECO:0000259" key="3">
    <source>
        <dbReference type="PROSITE" id="PS51192"/>
    </source>
</evidence>
<dbReference type="SUPFAM" id="SSF52540">
    <property type="entry name" value="P-loop containing nucleoside triphosphate hydrolases"/>
    <property type="match status" value="2"/>
</dbReference>
<evidence type="ECO:0000313" key="5">
    <source>
        <dbReference type="EMBL" id="MBB6474813.1"/>
    </source>
</evidence>
<dbReference type="Proteomes" id="UP000555564">
    <property type="component" value="Unassembled WGS sequence"/>
</dbReference>
<dbReference type="PROSITE" id="PS51194">
    <property type="entry name" value="HELICASE_CTER"/>
    <property type="match status" value="1"/>
</dbReference>
<evidence type="ECO:0000256" key="2">
    <source>
        <dbReference type="ARBA" id="ARBA00022840"/>
    </source>
</evidence>